<feature type="signal peptide" evidence="1">
    <location>
        <begin position="1"/>
        <end position="26"/>
    </location>
</feature>
<dbReference type="Proteomes" id="UP000029981">
    <property type="component" value="Chromosome 3"/>
</dbReference>
<dbReference type="Gramene" id="KGN56761">
    <property type="protein sequence ID" value="KGN56761"/>
    <property type="gene ID" value="Csa_3G133120"/>
</dbReference>
<accession>A0A0A0L9H7</accession>
<evidence type="ECO:0000313" key="3">
    <source>
        <dbReference type="Proteomes" id="UP000029981"/>
    </source>
</evidence>
<dbReference type="AlphaFoldDB" id="A0A0A0L9H7"/>
<reference evidence="2 3" key="4">
    <citation type="journal article" date="2011" name="BMC Genomics">
        <title>RNA-Seq improves annotation of protein-coding genes in the cucumber genome.</title>
        <authorList>
            <person name="Li Z."/>
            <person name="Zhang Z."/>
            <person name="Yan P."/>
            <person name="Huang S."/>
            <person name="Fei Z."/>
            <person name="Lin K."/>
        </authorList>
    </citation>
    <scope>NUCLEOTIDE SEQUENCE [LARGE SCALE GENOMIC DNA]</scope>
    <source>
        <strain evidence="3">cv. 9930</strain>
    </source>
</reference>
<organism evidence="2 3">
    <name type="scientific">Cucumis sativus</name>
    <name type="common">Cucumber</name>
    <dbReference type="NCBI Taxonomy" id="3659"/>
    <lineage>
        <taxon>Eukaryota</taxon>
        <taxon>Viridiplantae</taxon>
        <taxon>Streptophyta</taxon>
        <taxon>Embryophyta</taxon>
        <taxon>Tracheophyta</taxon>
        <taxon>Spermatophyta</taxon>
        <taxon>Magnoliopsida</taxon>
        <taxon>eudicotyledons</taxon>
        <taxon>Gunneridae</taxon>
        <taxon>Pentapetalae</taxon>
        <taxon>rosids</taxon>
        <taxon>fabids</taxon>
        <taxon>Cucurbitales</taxon>
        <taxon>Cucurbitaceae</taxon>
        <taxon>Benincaseae</taxon>
        <taxon>Cucumis</taxon>
    </lineage>
</organism>
<evidence type="ECO:0000313" key="2">
    <source>
        <dbReference type="EMBL" id="KGN56761.1"/>
    </source>
</evidence>
<reference evidence="2 3" key="1">
    <citation type="journal article" date="2009" name="Nat. Genet.">
        <title>The genome of the cucumber, Cucumis sativus L.</title>
        <authorList>
            <person name="Huang S."/>
            <person name="Li R."/>
            <person name="Zhang Z."/>
            <person name="Li L."/>
            <person name="Gu X."/>
            <person name="Fan W."/>
            <person name="Lucas W.J."/>
            <person name="Wang X."/>
            <person name="Xie B."/>
            <person name="Ni P."/>
            <person name="Ren Y."/>
            <person name="Zhu H."/>
            <person name="Li J."/>
            <person name="Lin K."/>
            <person name="Jin W."/>
            <person name="Fei Z."/>
            <person name="Li G."/>
            <person name="Staub J."/>
            <person name="Kilian A."/>
            <person name="van der Vossen E.A."/>
            <person name="Wu Y."/>
            <person name="Guo J."/>
            <person name="He J."/>
            <person name="Jia Z."/>
            <person name="Ren Y."/>
            <person name="Tian G."/>
            <person name="Lu Y."/>
            <person name="Ruan J."/>
            <person name="Qian W."/>
            <person name="Wang M."/>
            <person name="Huang Q."/>
            <person name="Li B."/>
            <person name="Xuan Z."/>
            <person name="Cao J."/>
            <person name="Asan"/>
            <person name="Wu Z."/>
            <person name="Zhang J."/>
            <person name="Cai Q."/>
            <person name="Bai Y."/>
            <person name="Zhao B."/>
            <person name="Han Y."/>
            <person name="Li Y."/>
            <person name="Li X."/>
            <person name="Wang S."/>
            <person name="Shi Q."/>
            <person name="Liu S."/>
            <person name="Cho W.K."/>
            <person name="Kim J.Y."/>
            <person name="Xu Y."/>
            <person name="Heller-Uszynska K."/>
            <person name="Miao H."/>
            <person name="Cheng Z."/>
            <person name="Zhang S."/>
            <person name="Wu J."/>
            <person name="Yang Y."/>
            <person name="Kang H."/>
            <person name="Li M."/>
            <person name="Liang H."/>
            <person name="Ren X."/>
            <person name="Shi Z."/>
            <person name="Wen M."/>
            <person name="Jian M."/>
            <person name="Yang H."/>
            <person name="Zhang G."/>
            <person name="Yang Z."/>
            <person name="Chen R."/>
            <person name="Liu S."/>
            <person name="Li J."/>
            <person name="Ma L."/>
            <person name="Liu H."/>
            <person name="Zhou Y."/>
            <person name="Zhao J."/>
            <person name="Fang X."/>
            <person name="Li G."/>
            <person name="Fang L."/>
            <person name="Li Y."/>
            <person name="Liu D."/>
            <person name="Zheng H."/>
            <person name="Zhang Y."/>
            <person name="Qin N."/>
            <person name="Li Z."/>
            <person name="Yang G."/>
            <person name="Yang S."/>
            <person name="Bolund L."/>
            <person name="Kristiansen K."/>
            <person name="Zheng H."/>
            <person name="Li S."/>
            <person name="Zhang X."/>
            <person name="Yang H."/>
            <person name="Wang J."/>
            <person name="Sun R."/>
            <person name="Zhang B."/>
            <person name="Jiang S."/>
            <person name="Wang J."/>
            <person name="Du Y."/>
            <person name="Li S."/>
        </authorList>
    </citation>
    <scope>NUCLEOTIDE SEQUENCE [LARGE SCALE GENOMIC DNA]</scope>
    <source>
        <strain evidence="3">cv. 9930</strain>
    </source>
</reference>
<reference evidence="2 3" key="3">
    <citation type="journal article" date="2010" name="BMC Genomics">
        <title>Transcriptome sequencing and comparative analysis of cucumber flowers with different sex types.</title>
        <authorList>
            <person name="Guo S."/>
            <person name="Zheng Y."/>
            <person name="Joung J.G."/>
            <person name="Liu S."/>
            <person name="Zhang Z."/>
            <person name="Crasta O.R."/>
            <person name="Sobral B.W."/>
            <person name="Xu Y."/>
            <person name="Huang S."/>
            <person name="Fei Z."/>
        </authorList>
    </citation>
    <scope>NUCLEOTIDE SEQUENCE [LARGE SCALE GENOMIC DNA]</scope>
    <source>
        <strain evidence="3">cv. 9930</strain>
    </source>
</reference>
<keyword evidence="1" id="KW-0732">Signal</keyword>
<feature type="chain" id="PRO_5001972852" evidence="1">
    <location>
        <begin position="27"/>
        <end position="78"/>
    </location>
</feature>
<gene>
    <name evidence="2" type="ORF">Csa_3G133120</name>
</gene>
<protein>
    <submittedName>
        <fullName evidence="2">Uncharacterized protein</fullName>
    </submittedName>
</protein>
<evidence type="ECO:0000256" key="1">
    <source>
        <dbReference type="SAM" id="SignalP"/>
    </source>
</evidence>
<reference evidence="2 3" key="2">
    <citation type="journal article" date="2009" name="PLoS ONE">
        <title>An integrated genetic and cytogenetic map of the cucumber genome.</title>
        <authorList>
            <person name="Ren Y."/>
            <person name="Zhang Z."/>
            <person name="Liu J."/>
            <person name="Staub J.E."/>
            <person name="Han Y."/>
            <person name="Cheng Z."/>
            <person name="Li X."/>
            <person name="Lu J."/>
            <person name="Miao H."/>
            <person name="Kang H."/>
            <person name="Xie B."/>
            <person name="Gu X."/>
            <person name="Wang X."/>
            <person name="Du Y."/>
            <person name="Jin W."/>
            <person name="Huang S."/>
        </authorList>
    </citation>
    <scope>NUCLEOTIDE SEQUENCE [LARGE SCALE GENOMIC DNA]</scope>
    <source>
        <strain evidence="3">cv. 9930</strain>
    </source>
</reference>
<keyword evidence="3" id="KW-1185">Reference proteome</keyword>
<proteinExistence type="predicted"/>
<name>A0A0A0L9H7_CUCSA</name>
<sequence length="78" mass="8903">MQDTIILRRWFVSCPSLVFLMQHIAAMLENKKSYKDFLLDGIGCHRTMLSLCILSNFPFISSYSLLECIALELGQSEA</sequence>
<dbReference type="EMBL" id="CM002924">
    <property type="protein sequence ID" value="KGN56761.1"/>
    <property type="molecule type" value="Genomic_DNA"/>
</dbReference>